<evidence type="ECO:0000256" key="1">
    <source>
        <dbReference type="ARBA" id="ARBA00006484"/>
    </source>
</evidence>
<gene>
    <name evidence="4" type="ORF">ACFSJ3_03370</name>
</gene>
<dbReference type="InterPro" id="IPR020904">
    <property type="entry name" value="Sc_DH/Rdtase_CS"/>
</dbReference>
<evidence type="ECO:0000313" key="4">
    <source>
        <dbReference type="EMBL" id="MFD2095009.1"/>
    </source>
</evidence>
<comment type="caution">
    <text evidence="4">The sequence shown here is derived from an EMBL/GenBank/DDBJ whole genome shotgun (WGS) entry which is preliminary data.</text>
</comment>
<dbReference type="Proteomes" id="UP001597380">
    <property type="component" value="Unassembled WGS sequence"/>
</dbReference>
<dbReference type="Pfam" id="PF00106">
    <property type="entry name" value="adh_short"/>
    <property type="match status" value="1"/>
</dbReference>
<dbReference type="SUPFAM" id="SSF51735">
    <property type="entry name" value="NAD(P)-binding Rossmann-fold domains"/>
    <property type="match status" value="1"/>
</dbReference>
<dbReference type="Gene3D" id="3.40.50.720">
    <property type="entry name" value="NAD(P)-binding Rossmann-like Domain"/>
    <property type="match status" value="1"/>
</dbReference>
<evidence type="ECO:0000256" key="3">
    <source>
        <dbReference type="RuleBase" id="RU000363"/>
    </source>
</evidence>
<dbReference type="PRINTS" id="PR00081">
    <property type="entry name" value="GDHRDH"/>
</dbReference>
<dbReference type="PANTHER" id="PTHR24320">
    <property type="entry name" value="RETINOL DEHYDROGENASE"/>
    <property type="match status" value="1"/>
</dbReference>
<dbReference type="RefSeq" id="WP_345337937.1">
    <property type="nucleotide sequence ID" value="NZ_BAABLI010000004.1"/>
</dbReference>
<keyword evidence="5" id="KW-1185">Reference proteome</keyword>
<keyword evidence="2" id="KW-0560">Oxidoreductase</keyword>
<organism evidence="4 5">
    <name type="scientific">Corallincola platygyrae</name>
    <dbReference type="NCBI Taxonomy" id="1193278"/>
    <lineage>
        <taxon>Bacteria</taxon>
        <taxon>Pseudomonadati</taxon>
        <taxon>Pseudomonadota</taxon>
        <taxon>Gammaproteobacteria</taxon>
        <taxon>Alteromonadales</taxon>
        <taxon>Psychromonadaceae</taxon>
        <taxon>Corallincola</taxon>
    </lineage>
</organism>
<name>A0ABW4XJS0_9GAMM</name>
<accession>A0ABW4XJS0</accession>
<evidence type="ECO:0000256" key="2">
    <source>
        <dbReference type="ARBA" id="ARBA00023002"/>
    </source>
</evidence>
<reference evidence="5" key="1">
    <citation type="journal article" date="2019" name="Int. J. Syst. Evol. Microbiol.">
        <title>The Global Catalogue of Microorganisms (GCM) 10K type strain sequencing project: providing services to taxonomists for standard genome sequencing and annotation.</title>
        <authorList>
            <consortium name="The Broad Institute Genomics Platform"/>
            <consortium name="The Broad Institute Genome Sequencing Center for Infectious Disease"/>
            <person name="Wu L."/>
            <person name="Ma J."/>
        </authorList>
    </citation>
    <scope>NUCLEOTIDE SEQUENCE [LARGE SCALE GENOMIC DNA]</scope>
    <source>
        <strain evidence="5">CGMCC 1.10992</strain>
    </source>
</reference>
<dbReference type="PROSITE" id="PS00061">
    <property type="entry name" value="ADH_SHORT"/>
    <property type="match status" value="1"/>
</dbReference>
<proteinExistence type="inferred from homology"/>
<dbReference type="InterPro" id="IPR036291">
    <property type="entry name" value="NAD(P)-bd_dom_sf"/>
</dbReference>
<evidence type="ECO:0000313" key="5">
    <source>
        <dbReference type="Proteomes" id="UP001597380"/>
    </source>
</evidence>
<dbReference type="EMBL" id="JBHUHT010000007">
    <property type="protein sequence ID" value="MFD2095009.1"/>
    <property type="molecule type" value="Genomic_DNA"/>
</dbReference>
<dbReference type="PRINTS" id="PR00080">
    <property type="entry name" value="SDRFAMILY"/>
</dbReference>
<comment type="similarity">
    <text evidence="1 3">Belongs to the short-chain dehydrogenases/reductases (SDR) family.</text>
</comment>
<dbReference type="InterPro" id="IPR002347">
    <property type="entry name" value="SDR_fam"/>
</dbReference>
<protein>
    <submittedName>
        <fullName evidence="4">SDR family NAD(P)-dependent oxidoreductase</fullName>
    </submittedName>
</protein>
<dbReference type="PANTHER" id="PTHR24320:SF148">
    <property type="entry name" value="NAD(P)-BINDING ROSSMANN-FOLD SUPERFAMILY PROTEIN"/>
    <property type="match status" value="1"/>
</dbReference>
<sequence>MQKTILITGSTDGIGLATAKMLLAQGHHILLHGRNADKLTKVKAELASSAEANAAGGSVLGGSASVGGVKGYVADLSDMAGVKTLAAAVAADLSEQNKPLDVLINNAGVYSVPNAQTPDGLDVRFVVNTLAPYLLTQKLLPVLAKQGRIVNLSSAAQAPVDTSALQGQGRLSDGAAYAQSKLALTMWSMAMADDLAAEKGADSPVIVAVNPASFLGSKMVKDAYGMAGNDLSIGADILTRAAVSDEFADASGKYFDNDARRFAQPHSDALDKTKRDAVVAAVSSTIDRLTR</sequence>